<dbReference type="Gene3D" id="2.70.150.10">
    <property type="entry name" value="Calcium-transporting ATPase, cytoplasmic transduction domain A"/>
    <property type="match status" value="1"/>
</dbReference>
<evidence type="ECO:0000256" key="19">
    <source>
        <dbReference type="ARBA" id="ARBA00049289"/>
    </source>
</evidence>
<evidence type="ECO:0000259" key="21">
    <source>
        <dbReference type="PROSITE" id="PS50846"/>
    </source>
</evidence>
<keyword evidence="11 20" id="KW-0067">ATP-binding</keyword>
<dbReference type="InterPro" id="IPR006121">
    <property type="entry name" value="HMA_dom"/>
</dbReference>
<keyword evidence="9 20" id="KW-0547">Nucleotide-binding</keyword>
<evidence type="ECO:0000256" key="1">
    <source>
        <dbReference type="ARBA" id="ARBA00004651"/>
    </source>
</evidence>
<sequence>MKTNNLSNQLTKLTFTIKGMHCASCVKILEDSLSKVEGVSKANVNLATEKATVTYNPTKVTDQHLQSAVSSVGYQAVIKDEMEHEDAERLEKQKELHDLRNKVIVSLCLGGLILWGSFPGLMNTAPALLQNFFLQLILATPVQFWAGLTFYQATIPALKHRTANMDTLVAIGTTVAFGYSAFVTFFPQLLTPYTLNPIPYFDVSTIIIGLILLGRYFEAKAKAGTSEAIKKLIGLQAKTARVIRNGKEADIPIEQVKLGDLIRVRPGEKIPVDGVIVDGESSIDESMVTGESIPVDKTKGDTVVGATINKSGTFVYKATKVGQETMLAQIIKLVQEAQGSKAPIQRLADLISSYFVPVVIILAIVTFVIWYDFGPNPAFLFAMLNTVAVLIIACPCAMGLATPTAIMVGTGIGAEHGILIKDAESLETAHKINTIIFDKTGTLTKGKPEVTDIIVLDKLEQYSSSGAKRNREETILKLAASIEKGSEHSLAEAIVKKAEKQRLTLSRVEAFKAIAGFGVEGKVDGQKLILGNRKLTSKEQVDISDKLPTVEKLEKEGKTVMILATRPHTLSPNPYALLGLIAVADTLKDSAVEGVKALQNLGIEVVMITGDNKRTADAIAKKLGIKRVLAEVLPDQKEAEVKKIQAEGKKVAMVGDGINDAPALAQSDVGIAMGTGTDVAIEAADITLVNKDLRSVASAINLSKKTMRTIKLNLFWAFGYNIILIPVAMGLLYPFFKILLNPIFASIAMATSSISVVLNSLLLKRYKL</sequence>
<keyword evidence="14 20" id="KW-1133">Transmembrane helix</keyword>
<dbReference type="PROSITE" id="PS01047">
    <property type="entry name" value="HMA_1"/>
    <property type="match status" value="1"/>
</dbReference>
<comment type="caution">
    <text evidence="22">The sequence shown here is derived from an EMBL/GenBank/DDBJ whole genome shotgun (WGS) entry which is preliminary data.</text>
</comment>
<dbReference type="Pfam" id="PF00702">
    <property type="entry name" value="Hydrolase"/>
    <property type="match status" value="1"/>
</dbReference>
<evidence type="ECO:0000256" key="6">
    <source>
        <dbReference type="ARBA" id="ARBA00022553"/>
    </source>
</evidence>
<dbReference type="CDD" id="cd02094">
    <property type="entry name" value="P-type_ATPase_Cu-like"/>
    <property type="match status" value="1"/>
</dbReference>
<keyword evidence="16" id="KW-0406">Ion transport</keyword>
<dbReference type="Proteomes" id="UP000177913">
    <property type="component" value="Unassembled WGS sequence"/>
</dbReference>
<keyword evidence="13" id="KW-1278">Translocase</keyword>
<dbReference type="SFLD" id="SFLDS00003">
    <property type="entry name" value="Haloacid_Dehalogenase"/>
    <property type="match status" value="1"/>
</dbReference>
<evidence type="ECO:0000256" key="10">
    <source>
        <dbReference type="ARBA" id="ARBA00022796"/>
    </source>
</evidence>
<dbReference type="GO" id="GO:0005524">
    <property type="term" value="F:ATP binding"/>
    <property type="evidence" value="ECO:0007669"/>
    <property type="project" value="UniProtKB-UniRule"/>
</dbReference>
<evidence type="ECO:0000256" key="16">
    <source>
        <dbReference type="ARBA" id="ARBA00023065"/>
    </source>
</evidence>
<comment type="subcellular location">
    <subcellularLocation>
        <location evidence="1">Cell membrane</location>
        <topology evidence="1">Multi-pass membrane protein</topology>
    </subcellularLocation>
</comment>
<dbReference type="PRINTS" id="PR00943">
    <property type="entry name" value="CUATPASE"/>
</dbReference>
<keyword evidence="10" id="KW-0187">Copper transport</keyword>
<gene>
    <name evidence="22" type="ORF">A3C25_01295</name>
</gene>
<dbReference type="NCBIfam" id="TIGR01511">
    <property type="entry name" value="ATPase-IB1_Cu"/>
    <property type="match status" value="1"/>
</dbReference>
<dbReference type="SUPFAM" id="SSF81653">
    <property type="entry name" value="Calcium ATPase, transduction domain A"/>
    <property type="match status" value="1"/>
</dbReference>
<feature type="transmembrane region" description="Helical" evidence="20">
    <location>
        <begin position="714"/>
        <end position="736"/>
    </location>
</feature>
<dbReference type="InterPro" id="IPR044492">
    <property type="entry name" value="P_typ_ATPase_HD_dom"/>
</dbReference>
<evidence type="ECO:0000256" key="13">
    <source>
        <dbReference type="ARBA" id="ARBA00022967"/>
    </source>
</evidence>
<dbReference type="InterPro" id="IPR018303">
    <property type="entry name" value="ATPase_P-typ_P_site"/>
</dbReference>
<evidence type="ECO:0000313" key="23">
    <source>
        <dbReference type="Proteomes" id="UP000177913"/>
    </source>
</evidence>
<protein>
    <recommendedName>
        <fullName evidence="3">P-type Cu(+) transporter</fullName>
        <ecNumber evidence="3">7.2.2.8</ecNumber>
    </recommendedName>
    <alternativeName>
        <fullName evidence="18">Cu(+)-exporting ATPase</fullName>
    </alternativeName>
</protein>
<dbReference type="GO" id="GO:0005507">
    <property type="term" value="F:copper ion binding"/>
    <property type="evidence" value="ECO:0007669"/>
    <property type="project" value="TreeGrafter"/>
</dbReference>
<name>A0A1F7H2S4_9BACT</name>
<keyword evidence="12" id="KW-0460">Magnesium</keyword>
<organism evidence="22 23">
    <name type="scientific">Candidatus Roizmanbacteria bacterium RIFCSPHIGHO2_02_FULL_38_11</name>
    <dbReference type="NCBI Taxonomy" id="1802039"/>
    <lineage>
        <taxon>Bacteria</taxon>
        <taxon>Candidatus Roizmaniibacteriota</taxon>
    </lineage>
</organism>
<dbReference type="PANTHER" id="PTHR43520">
    <property type="entry name" value="ATP7, ISOFORM B"/>
    <property type="match status" value="1"/>
</dbReference>
<dbReference type="Gene3D" id="3.40.1110.10">
    <property type="entry name" value="Calcium-transporting ATPase, cytoplasmic domain N"/>
    <property type="match status" value="1"/>
</dbReference>
<comment type="catalytic activity">
    <reaction evidence="19">
        <text>Cu(+)(in) + ATP + H2O = Cu(+)(out) + ADP + phosphate + H(+)</text>
        <dbReference type="Rhea" id="RHEA:25792"/>
        <dbReference type="ChEBI" id="CHEBI:15377"/>
        <dbReference type="ChEBI" id="CHEBI:15378"/>
        <dbReference type="ChEBI" id="CHEBI:30616"/>
        <dbReference type="ChEBI" id="CHEBI:43474"/>
        <dbReference type="ChEBI" id="CHEBI:49552"/>
        <dbReference type="ChEBI" id="CHEBI:456216"/>
        <dbReference type="EC" id="7.2.2.8"/>
    </reaction>
</comment>
<dbReference type="GO" id="GO:0140581">
    <property type="term" value="F:P-type monovalent copper transporter activity"/>
    <property type="evidence" value="ECO:0007669"/>
    <property type="project" value="UniProtKB-EC"/>
</dbReference>
<keyword evidence="4" id="KW-0813">Transport</keyword>
<dbReference type="SFLD" id="SFLDF00027">
    <property type="entry name" value="p-type_atpase"/>
    <property type="match status" value="1"/>
</dbReference>
<dbReference type="EMBL" id="MFZO01000010">
    <property type="protein sequence ID" value="OGK25425.1"/>
    <property type="molecule type" value="Genomic_DNA"/>
</dbReference>
<evidence type="ECO:0000256" key="20">
    <source>
        <dbReference type="RuleBase" id="RU362081"/>
    </source>
</evidence>
<proteinExistence type="inferred from homology"/>
<dbReference type="SUPFAM" id="SSF56784">
    <property type="entry name" value="HAD-like"/>
    <property type="match status" value="1"/>
</dbReference>
<dbReference type="Gene3D" id="3.30.70.100">
    <property type="match status" value="1"/>
</dbReference>
<dbReference type="GO" id="GO:0055070">
    <property type="term" value="P:copper ion homeostasis"/>
    <property type="evidence" value="ECO:0007669"/>
    <property type="project" value="TreeGrafter"/>
</dbReference>
<dbReference type="PANTHER" id="PTHR43520:SF8">
    <property type="entry name" value="P-TYPE CU(+) TRANSPORTER"/>
    <property type="match status" value="1"/>
</dbReference>
<evidence type="ECO:0000256" key="4">
    <source>
        <dbReference type="ARBA" id="ARBA00022448"/>
    </source>
</evidence>
<feature type="transmembrane region" description="Helical" evidence="20">
    <location>
        <begin position="742"/>
        <end position="763"/>
    </location>
</feature>
<dbReference type="EC" id="7.2.2.8" evidence="3"/>
<dbReference type="FunFam" id="3.30.70.100:FF:000005">
    <property type="entry name" value="Copper-exporting P-type ATPase A"/>
    <property type="match status" value="1"/>
</dbReference>
<keyword evidence="8 20" id="KW-0479">Metal-binding</keyword>
<dbReference type="InterPro" id="IPR027256">
    <property type="entry name" value="P-typ_ATPase_IB"/>
</dbReference>
<feature type="transmembrane region" description="Helical" evidence="20">
    <location>
        <begin position="133"/>
        <end position="155"/>
    </location>
</feature>
<dbReference type="CDD" id="cd00371">
    <property type="entry name" value="HMA"/>
    <property type="match status" value="1"/>
</dbReference>
<dbReference type="SUPFAM" id="SSF55008">
    <property type="entry name" value="HMA, heavy metal-associated domain"/>
    <property type="match status" value="1"/>
</dbReference>
<dbReference type="NCBIfam" id="TIGR01494">
    <property type="entry name" value="ATPase_P-type"/>
    <property type="match status" value="2"/>
</dbReference>
<feature type="transmembrane region" description="Helical" evidence="20">
    <location>
        <begin position="198"/>
        <end position="217"/>
    </location>
</feature>
<dbReference type="PROSITE" id="PS50846">
    <property type="entry name" value="HMA_2"/>
    <property type="match status" value="1"/>
</dbReference>
<keyword evidence="15" id="KW-0186">Copper</keyword>
<dbReference type="GO" id="GO:0005886">
    <property type="term" value="C:plasma membrane"/>
    <property type="evidence" value="ECO:0007669"/>
    <property type="project" value="UniProtKB-SubCell"/>
</dbReference>
<reference evidence="22 23" key="1">
    <citation type="journal article" date="2016" name="Nat. Commun.">
        <title>Thousands of microbial genomes shed light on interconnected biogeochemical processes in an aquifer system.</title>
        <authorList>
            <person name="Anantharaman K."/>
            <person name="Brown C.T."/>
            <person name="Hug L.A."/>
            <person name="Sharon I."/>
            <person name="Castelle C.J."/>
            <person name="Probst A.J."/>
            <person name="Thomas B.C."/>
            <person name="Singh A."/>
            <person name="Wilkins M.J."/>
            <person name="Karaoz U."/>
            <person name="Brodie E.L."/>
            <person name="Williams K.H."/>
            <person name="Hubbard S.S."/>
            <person name="Banfield J.F."/>
        </authorList>
    </citation>
    <scope>NUCLEOTIDE SEQUENCE [LARGE SCALE GENOMIC DNA]</scope>
</reference>
<dbReference type="InterPro" id="IPR017969">
    <property type="entry name" value="Heavy-metal-associated_CS"/>
</dbReference>
<dbReference type="PROSITE" id="PS00154">
    <property type="entry name" value="ATPASE_E1_E2"/>
    <property type="match status" value="1"/>
</dbReference>
<dbReference type="InterPro" id="IPR023214">
    <property type="entry name" value="HAD_sf"/>
</dbReference>
<evidence type="ECO:0000256" key="5">
    <source>
        <dbReference type="ARBA" id="ARBA00022475"/>
    </source>
</evidence>
<feature type="transmembrane region" description="Helical" evidence="20">
    <location>
        <begin position="379"/>
        <end position="401"/>
    </location>
</feature>
<dbReference type="Gene3D" id="3.40.50.1000">
    <property type="entry name" value="HAD superfamily/HAD-like"/>
    <property type="match status" value="1"/>
</dbReference>
<feature type="transmembrane region" description="Helical" evidence="20">
    <location>
        <begin position="103"/>
        <end position="121"/>
    </location>
</feature>
<evidence type="ECO:0000256" key="12">
    <source>
        <dbReference type="ARBA" id="ARBA00022842"/>
    </source>
</evidence>
<dbReference type="InterPro" id="IPR036163">
    <property type="entry name" value="HMA_dom_sf"/>
</dbReference>
<evidence type="ECO:0000256" key="8">
    <source>
        <dbReference type="ARBA" id="ARBA00022723"/>
    </source>
</evidence>
<dbReference type="PRINTS" id="PR00119">
    <property type="entry name" value="CATATPASE"/>
</dbReference>
<dbReference type="GO" id="GO:0016887">
    <property type="term" value="F:ATP hydrolysis activity"/>
    <property type="evidence" value="ECO:0007669"/>
    <property type="project" value="InterPro"/>
</dbReference>
<dbReference type="InterPro" id="IPR008250">
    <property type="entry name" value="ATPase_P-typ_transduc_dom_A_sf"/>
</dbReference>
<feature type="domain" description="HMA" evidence="21">
    <location>
        <begin position="11"/>
        <end position="77"/>
    </location>
</feature>
<dbReference type="InterPro" id="IPR023298">
    <property type="entry name" value="ATPase_P-typ_TM_dom_sf"/>
</dbReference>
<accession>A0A1F7H2S4</accession>
<dbReference type="Pfam" id="PF00122">
    <property type="entry name" value="E1-E2_ATPase"/>
    <property type="match status" value="1"/>
</dbReference>
<evidence type="ECO:0000256" key="11">
    <source>
        <dbReference type="ARBA" id="ARBA00022840"/>
    </source>
</evidence>
<evidence type="ECO:0000313" key="22">
    <source>
        <dbReference type="EMBL" id="OGK25425.1"/>
    </source>
</evidence>
<evidence type="ECO:0000256" key="14">
    <source>
        <dbReference type="ARBA" id="ARBA00022989"/>
    </source>
</evidence>
<keyword evidence="5 20" id="KW-1003">Cell membrane</keyword>
<dbReference type="SFLD" id="SFLDG00002">
    <property type="entry name" value="C1.7:_P-type_atpase_like"/>
    <property type="match status" value="1"/>
</dbReference>
<dbReference type="SUPFAM" id="SSF81665">
    <property type="entry name" value="Calcium ATPase, transmembrane domain M"/>
    <property type="match status" value="1"/>
</dbReference>
<evidence type="ECO:0000256" key="18">
    <source>
        <dbReference type="ARBA" id="ARBA00033239"/>
    </source>
</evidence>
<keyword evidence="7 20" id="KW-0812">Transmembrane</keyword>
<feature type="transmembrane region" description="Helical" evidence="20">
    <location>
        <begin position="354"/>
        <end position="373"/>
    </location>
</feature>
<dbReference type="InterPro" id="IPR001757">
    <property type="entry name" value="P_typ_ATPase"/>
</dbReference>
<dbReference type="Pfam" id="PF00403">
    <property type="entry name" value="HMA"/>
    <property type="match status" value="1"/>
</dbReference>
<dbReference type="InterPro" id="IPR059000">
    <property type="entry name" value="ATPase_P-type_domA"/>
</dbReference>
<dbReference type="FunFam" id="2.70.150.10:FF:000020">
    <property type="entry name" value="Copper-exporting P-type ATPase A"/>
    <property type="match status" value="1"/>
</dbReference>
<evidence type="ECO:0000256" key="7">
    <source>
        <dbReference type="ARBA" id="ARBA00022692"/>
    </source>
</evidence>
<dbReference type="NCBIfam" id="TIGR01525">
    <property type="entry name" value="ATPase-IB_hvy"/>
    <property type="match status" value="1"/>
</dbReference>
<evidence type="ECO:0000256" key="15">
    <source>
        <dbReference type="ARBA" id="ARBA00023008"/>
    </source>
</evidence>
<dbReference type="InterPro" id="IPR036412">
    <property type="entry name" value="HAD-like_sf"/>
</dbReference>
<keyword evidence="6" id="KW-0597">Phosphoprotein</keyword>
<keyword evidence="17 20" id="KW-0472">Membrane</keyword>
<evidence type="ECO:0000256" key="17">
    <source>
        <dbReference type="ARBA" id="ARBA00023136"/>
    </source>
</evidence>
<comment type="similarity">
    <text evidence="2 20">Belongs to the cation transport ATPase (P-type) (TC 3.A.3) family. Type IB subfamily.</text>
</comment>
<dbReference type="FunFam" id="3.40.50.1000:FF:000144">
    <property type="entry name" value="copper-transporting ATPase 1 isoform X2"/>
    <property type="match status" value="1"/>
</dbReference>
<evidence type="ECO:0000256" key="9">
    <source>
        <dbReference type="ARBA" id="ARBA00022741"/>
    </source>
</evidence>
<dbReference type="InterPro" id="IPR023299">
    <property type="entry name" value="ATPase_P-typ_cyto_dom_N"/>
</dbReference>
<feature type="transmembrane region" description="Helical" evidence="20">
    <location>
        <begin position="167"/>
        <end position="186"/>
    </location>
</feature>
<evidence type="ECO:0000256" key="3">
    <source>
        <dbReference type="ARBA" id="ARBA00012517"/>
    </source>
</evidence>
<dbReference type="GO" id="GO:0043682">
    <property type="term" value="F:P-type divalent copper transporter activity"/>
    <property type="evidence" value="ECO:0007669"/>
    <property type="project" value="TreeGrafter"/>
</dbReference>
<evidence type="ECO:0000256" key="2">
    <source>
        <dbReference type="ARBA" id="ARBA00006024"/>
    </source>
</evidence>
<dbReference type="AlphaFoldDB" id="A0A1F7H2S4"/>